<evidence type="ECO:0000313" key="1">
    <source>
        <dbReference type="EMBL" id="KAK3218913.1"/>
    </source>
</evidence>
<accession>A0AAE0AJB9</accession>
<evidence type="ECO:0000313" key="2">
    <source>
        <dbReference type="Proteomes" id="UP001281410"/>
    </source>
</evidence>
<sequence length="85" mass="9809">MEDFCLALDDCELDDLGYGQGNNVTEGFISSRVGQTERTVGTWSVLAGYHKMRCVEWIEWWEQSGIVRRSFRLRVRQIVESYGAT</sequence>
<gene>
    <name evidence="1" type="ORF">Dsin_012883</name>
</gene>
<organism evidence="1 2">
    <name type="scientific">Dipteronia sinensis</name>
    <dbReference type="NCBI Taxonomy" id="43782"/>
    <lineage>
        <taxon>Eukaryota</taxon>
        <taxon>Viridiplantae</taxon>
        <taxon>Streptophyta</taxon>
        <taxon>Embryophyta</taxon>
        <taxon>Tracheophyta</taxon>
        <taxon>Spermatophyta</taxon>
        <taxon>Magnoliopsida</taxon>
        <taxon>eudicotyledons</taxon>
        <taxon>Gunneridae</taxon>
        <taxon>Pentapetalae</taxon>
        <taxon>rosids</taxon>
        <taxon>malvids</taxon>
        <taxon>Sapindales</taxon>
        <taxon>Sapindaceae</taxon>
        <taxon>Hippocastanoideae</taxon>
        <taxon>Acereae</taxon>
        <taxon>Dipteronia</taxon>
    </lineage>
</organism>
<comment type="caution">
    <text evidence="1">The sequence shown here is derived from an EMBL/GenBank/DDBJ whole genome shotgun (WGS) entry which is preliminary data.</text>
</comment>
<dbReference type="AlphaFoldDB" id="A0AAE0AJB9"/>
<dbReference type="EMBL" id="JANJYJ010000004">
    <property type="protein sequence ID" value="KAK3218913.1"/>
    <property type="molecule type" value="Genomic_DNA"/>
</dbReference>
<name>A0AAE0AJB9_9ROSI</name>
<proteinExistence type="predicted"/>
<keyword evidence="2" id="KW-1185">Reference proteome</keyword>
<dbReference type="Proteomes" id="UP001281410">
    <property type="component" value="Unassembled WGS sequence"/>
</dbReference>
<protein>
    <submittedName>
        <fullName evidence="1">Uncharacterized protein</fullName>
    </submittedName>
</protein>
<reference evidence="1" key="1">
    <citation type="journal article" date="2023" name="Plant J.">
        <title>Genome sequences and population genomics provide insights into the demographic history, inbreeding, and mutation load of two 'living fossil' tree species of Dipteronia.</title>
        <authorList>
            <person name="Feng Y."/>
            <person name="Comes H.P."/>
            <person name="Chen J."/>
            <person name="Zhu S."/>
            <person name="Lu R."/>
            <person name="Zhang X."/>
            <person name="Li P."/>
            <person name="Qiu J."/>
            <person name="Olsen K.M."/>
            <person name="Qiu Y."/>
        </authorList>
    </citation>
    <scope>NUCLEOTIDE SEQUENCE</scope>
    <source>
        <strain evidence="1">NBL</strain>
    </source>
</reference>